<evidence type="ECO:0000313" key="4">
    <source>
        <dbReference type="Proteomes" id="UP000243459"/>
    </source>
</evidence>
<gene>
    <name evidence="3" type="ORF">A4U43_C07F17900</name>
</gene>
<sequence length="264" mass="29370">MWLLFEAEVITTMMMGTRSPLLPKPFLFQWRIRDRGPSFSTRTSSASSSSAAGDDQGASAASPYEILGVDPTTTPCSPAQLKAAFRARVKEFHPDVCKDNVDAGAIIQRVIQAYEILSKRHDLEDTEGACLDPFDEPECEAYDLFINEVLCLGKGCPYSCVKRAPYAFSFTAENGTARATSQGHNDDYQVQLAVGQCPKRCIHYVTPSQRAVLEDLLDSILNDPYNMGDAALMESLISKAIFENNRYQEPKRRPKASTEYVDWC</sequence>
<keyword evidence="4" id="KW-1185">Reference proteome</keyword>
<dbReference type="Pfam" id="PF00226">
    <property type="entry name" value="DnaJ"/>
    <property type="match status" value="1"/>
</dbReference>
<dbReference type="CDD" id="cd06257">
    <property type="entry name" value="DnaJ"/>
    <property type="match status" value="1"/>
</dbReference>
<dbReference type="Gene3D" id="1.10.287.110">
    <property type="entry name" value="DnaJ domain"/>
    <property type="match status" value="1"/>
</dbReference>
<dbReference type="PANTHER" id="PTHR45295:SF3">
    <property type="entry name" value="CHAPERONE DNAJ-DOMAIN SUPERFAMILY PROTEIN"/>
    <property type="match status" value="1"/>
</dbReference>
<dbReference type="Gramene" id="ONK63692">
    <property type="protein sequence ID" value="ONK63692"/>
    <property type="gene ID" value="A4U43_C07F17900"/>
</dbReference>
<evidence type="ECO:0000313" key="3">
    <source>
        <dbReference type="EMBL" id="ONK63692.1"/>
    </source>
</evidence>
<dbReference type="GO" id="GO:0005783">
    <property type="term" value="C:endoplasmic reticulum"/>
    <property type="evidence" value="ECO:0007669"/>
    <property type="project" value="UniProtKB-ARBA"/>
</dbReference>
<dbReference type="OrthoDB" id="10250354at2759"/>
<proteinExistence type="predicted"/>
<dbReference type="InterPro" id="IPR001623">
    <property type="entry name" value="DnaJ_domain"/>
</dbReference>
<dbReference type="EMBL" id="CM007387">
    <property type="protein sequence ID" value="ONK63692.1"/>
    <property type="molecule type" value="Genomic_DNA"/>
</dbReference>
<protein>
    <recommendedName>
        <fullName evidence="2">J domain-containing protein</fullName>
    </recommendedName>
</protein>
<dbReference type="PANTHER" id="PTHR45295">
    <property type="entry name" value="CHAPERONE PROTEIN DNAJ C76, CHLOROPLASTIC"/>
    <property type="match status" value="1"/>
</dbReference>
<evidence type="ECO:0000256" key="1">
    <source>
        <dbReference type="SAM" id="MobiDB-lite"/>
    </source>
</evidence>
<dbReference type="SUPFAM" id="SSF46565">
    <property type="entry name" value="Chaperone J-domain"/>
    <property type="match status" value="1"/>
</dbReference>
<evidence type="ECO:0000259" key="2">
    <source>
        <dbReference type="PROSITE" id="PS50076"/>
    </source>
</evidence>
<dbReference type="PROSITE" id="PS50076">
    <property type="entry name" value="DNAJ_2"/>
    <property type="match status" value="1"/>
</dbReference>
<accession>A0A5P1ECX3</accession>
<dbReference type="Proteomes" id="UP000243459">
    <property type="component" value="Chromosome 7"/>
</dbReference>
<dbReference type="Gene3D" id="3.30.70.20">
    <property type="match status" value="1"/>
</dbReference>
<dbReference type="AlphaFoldDB" id="A0A5P1ECX3"/>
<feature type="compositionally biased region" description="Low complexity" evidence="1">
    <location>
        <begin position="44"/>
        <end position="58"/>
    </location>
</feature>
<reference evidence="4" key="1">
    <citation type="journal article" date="2017" name="Nat. Commun.">
        <title>The asparagus genome sheds light on the origin and evolution of a young Y chromosome.</title>
        <authorList>
            <person name="Harkess A."/>
            <person name="Zhou J."/>
            <person name="Xu C."/>
            <person name="Bowers J.E."/>
            <person name="Van der Hulst R."/>
            <person name="Ayyampalayam S."/>
            <person name="Mercati F."/>
            <person name="Riccardi P."/>
            <person name="McKain M.R."/>
            <person name="Kakrana A."/>
            <person name="Tang H."/>
            <person name="Ray J."/>
            <person name="Groenendijk J."/>
            <person name="Arikit S."/>
            <person name="Mathioni S.M."/>
            <person name="Nakano M."/>
            <person name="Shan H."/>
            <person name="Telgmann-Rauber A."/>
            <person name="Kanno A."/>
            <person name="Yue Z."/>
            <person name="Chen H."/>
            <person name="Li W."/>
            <person name="Chen Y."/>
            <person name="Xu X."/>
            <person name="Zhang Y."/>
            <person name="Luo S."/>
            <person name="Chen H."/>
            <person name="Gao J."/>
            <person name="Mao Z."/>
            <person name="Pires J.C."/>
            <person name="Luo M."/>
            <person name="Kudrna D."/>
            <person name="Wing R.A."/>
            <person name="Meyers B.C."/>
            <person name="Yi K."/>
            <person name="Kong H."/>
            <person name="Lavrijsen P."/>
            <person name="Sunseri F."/>
            <person name="Falavigna A."/>
            <person name="Ye Y."/>
            <person name="Leebens-Mack J.H."/>
            <person name="Chen G."/>
        </authorList>
    </citation>
    <scope>NUCLEOTIDE SEQUENCE [LARGE SCALE GENOMIC DNA]</scope>
    <source>
        <strain evidence="4">cv. DH0086</strain>
    </source>
</reference>
<feature type="region of interest" description="Disordered" evidence="1">
    <location>
        <begin position="39"/>
        <end position="58"/>
    </location>
</feature>
<dbReference type="OMA" id="STEHVDW"/>
<feature type="domain" description="J" evidence="2">
    <location>
        <begin position="62"/>
        <end position="128"/>
    </location>
</feature>
<dbReference type="SMART" id="SM00271">
    <property type="entry name" value="DnaJ"/>
    <property type="match status" value="1"/>
</dbReference>
<organism evidence="3 4">
    <name type="scientific">Asparagus officinalis</name>
    <name type="common">Garden asparagus</name>
    <dbReference type="NCBI Taxonomy" id="4686"/>
    <lineage>
        <taxon>Eukaryota</taxon>
        <taxon>Viridiplantae</taxon>
        <taxon>Streptophyta</taxon>
        <taxon>Embryophyta</taxon>
        <taxon>Tracheophyta</taxon>
        <taxon>Spermatophyta</taxon>
        <taxon>Magnoliopsida</taxon>
        <taxon>Liliopsida</taxon>
        <taxon>Asparagales</taxon>
        <taxon>Asparagaceae</taxon>
        <taxon>Asparagoideae</taxon>
        <taxon>Asparagus</taxon>
    </lineage>
</organism>
<dbReference type="InterPro" id="IPR036869">
    <property type="entry name" value="J_dom_sf"/>
</dbReference>
<name>A0A5P1ECX3_ASPOF</name>